<sequence length="189" mass="20091">MSSLERHTHSLGGIARNVILAMVLAMAFAGSACTVRPLYGDISSSVDGGSTARLASISVKQVSTRYAQEVRNHLIFGLNGGAGELSSPQYVLDLGVTSYVRSSASVQVVLENEPTAGAVVMTSVYKLIDAETGDVVARGKRSATASFDKPRQEFAALRAERDAENRAARELAEFMKLAVLQDLENLPSS</sequence>
<evidence type="ECO:0000313" key="3">
    <source>
        <dbReference type="Proteomes" id="UP000321389"/>
    </source>
</evidence>
<evidence type="ECO:0000256" key="1">
    <source>
        <dbReference type="SAM" id="Phobius"/>
    </source>
</evidence>
<dbReference type="GO" id="GO:0019867">
    <property type="term" value="C:outer membrane"/>
    <property type="evidence" value="ECO:0007669"/>
    <property type="project" value="InterPro"/>
</dbReference>
<feature type="transmembrane region" description="Helical" evidence="1">
    <location>
        <begin position="14"/>
        <end position="35"/>
    </location>
</feature>
<evidence type="ECO:0000313" key="2">
    <source>
        <dbReference type="EMBL" id="QDY99922.1"/>
    </source>
</evidence>
<accession>A0A5B8KWG0</accession>
<reference evidence="2" key="1">
    <citation type="submission" date="2020-04" db="EMBL/GenBank/DDBJ databases">
        <title>Nitratireductor sp. nov. isolated from mangrove soil.</title>
        <authorList>
            <person name="Ye Y."/>
        </authorList>
    </citation>
    <scope>NUCLEOTIDE SEQUENCE</scope>
    <source>
        <strain evidence="2">SY7</strain>
    </source>
</reference>
<keyword evidence="1" id="KW-1133">Transmembrane helix</keyword>
<dbReference type="Gene3D" id="3.30.160.150">
    <property type="entry name" value="Lipoprotein like domain"/>
    <property type="match status" value="1"/>
</dbReference>
<dbReference type="PROSITE" id="PS51257">
    <property type="entry name" value="PROKAR_LIPOPROTEIN"/>
    <property type="match status" value="1"/>
</dbReference>
<dbReference type="KEGG" id="niy:FQ775_05785"/>
<keyword evidence="3" id="KW-1185">Reference proteome</keyword>
<dbReference type="GO" id="GO:0043165">
    <property type="term" value="P:Gram-negative-bacterium-type cell outer membrane assembly"/>
    <property type="evidence" value="ECO:0007669"/>
    <property type="project" value="InterPro"/>
</dbReference>
<gene>
    <name evidence="2" type="ORF">FQ775_05785</name>
</gene>
<name>A0A5B8KWG0_9HYPH</name>
<dbReference type="InterPro" id="IPR007485">
    <property type="entry name" value="LPS_assembly_LptE"/>
</dbReference>
<protein>
    <recommendedName>
        <fullName evidence="4">LPS-assembly lipoprotein LptE</fullName>
    </recommendedName>
</protein>
<organism evidence="2 3">
    <name type="scientific">Nitratireductor mangrovi</name>
    <dbReference type="NCBI Taxonomy" id="2599600"/>
    <lineage>
        <taxon>Bacteria</taxon>
        <taxon>Pseudomonadati</taxon>
        <taxon>Pseudomonadota</taxon>
        <taxon>Alphaproteobacteria</taxon>
        <taxon>Hyphomicrobiales</taxon>
        <taxon>Phyllobacteriaceae</taxon>
        <taxon>Nitratireductor</taxon>
    </lineage>
</organism>
<keyword evidence="1" id="KW-0472">Membrane</keyword>
<proteinExistence type="predicted"/>
<dbReference type="RefSeq" id="WP_146298576.1">
    <property type="nucleotide sequence ID" value="NZ_CP042301.2"/>
</dbReference>
<dbReference type="Pfam" id="PF04390">
    <property type="entry name" value="LptE"/>
    <property type="match status" value="1"/>
</dbReference>
<evidence type="ECO:0008006" key="4">
    <source>
        <dbReference type="Google" id="ProtNLM"/>
    </source>
</evidence>
<dbReference type="AlphaFoldDB" id="A0A5B8KWG0"/>
<dbReference type="EMBL" id="CP042301">
    <property type="protein sequence ID" value="QDY99922.1"/>
    <property type="molecule type" value="Genomic_DNA"/>
</dbReference>
<dbReference type="Proteomes" id="UP000321389">
    <property type="component" value="Chromosome"/>
</dbReference>
<dbReference type="OrthoDB" id="7678210at2"/>
<keyword evidence="1" id="KW-0812">Transmembrane</keyword>